<dbReference type="GO" id="GO:0005524">
    <property type="term" value="F:ATP binding"/>
    <property type="evidence" value="ECO:0007669"/>
    <property type="project" value="UniProtKB-UniRule"/>
</dbReference>
<keyword evidence="4 9" id="KW-0067">ATP-binding</keyword>
<dbReference type="GO" id="GO:0043138">
    <property type="term" value="F:3'-5' DNA helicase activity"/>
    <property type="evidence" value="ECO:0007669"/>
    <property type="project" value="UniProtKB-EC"/>
</dbReference>
<dbReference type="Gene3D" id="1.10.486.10">
    <property type="entry name" value="PCRA, domain 4"/>
    <property type="match status" value="1"/>
</dbReference>
<dbReference type="CDD" id="cd17932">
    <property type="entry name" value="DEXQc_UvrD"/>
    <property type="match status" value="1"/>
</dbReference>
<organism evidence="11 12">
    <name type="scientific">Fluviispira multicolorata</name>
    <dbReference type="NCBI Taxonomy" id="2654512"/>
    <lineage>
        <taxon>Bacteria</taxon>
        <taxon>Pseudomonadati</taxon>
        <taxon>Bdellovibrionota</taxon>
        <taxon>Oligoflexia</taxon>
        <taxon>Silvanigrellales</taxon>
        <taxon>Silvanigrellaceae</taxon>
        <taxon>Fluviispira</taxon>
    </lineage>
</organism>
<dbReference type="GO" id="GO:0000725">
    <property type="term" value="P:recombinational repair"/>
    <property type="evidence" value="ECO:0007669"/>
    <property type="project" value="TreeGrafter"/>
</dbReference>
<dbReference type="InterPro" id="IPR014016">
    <property type="entry name" value="UvrD-like_ATP-bd"/>
</dbReference>
<evidence type="ECO:0000256" key="8">
    <source>
        <dbReference type="ARBA" id="ARBA00048988"/>
    </source>
</evidence>
<evidence type="ECO:0000313" key="11">
    <source>
        <dbReference type="EMBL" id="KAB8033481.1"/>
    </source>
</evidence>
<dbReference type="Gene3D" id="3.40.50.300">
    <property type="entry name" value="P-loop containing nucleotide triphosphate hydrolases"/>
    <property type="match status" value="2"/>
</dbReference>
<comment type="caution">
    <text evidence="11">The sequence shown here is derived from an EMBL/GenBank/DDBJ whole genome shotgun (WGS) entry which is preliminary data.</text>
</comment>
<evidence type="ECO:0000256" key="4">
    <source>
        <dbReference type="ARBA" id="ARBA00022840"/>
    </source>
</evidence>
<evidence type="ECO:0000256" key="2">
    <source>
        <dbReference type="ARBA" id="ARBA00022801"/>
    </source>
</evidence>
<dbReference type="GO" id="GO:0003677">
    <property type="term" value="F:DNA binding"/>
    <property type="evidence" value="ECO:0007669"/>
    <property type="project" value="InterPro"/>
</dbReference>
<keyword evidence="5" id="KW-0413">Isomerase</keyword>
<dbReference type="PANTHER" id="PTHR11070:SF67">
    <property type="entry name" value="DNA 3'-5' HELICASE"/>
    <property type="match status" value="1"/>
</dbReference>
<dbReference type="InterPro" id="IPR014017">
    <property type="entry name" value="DNA_helicase_UvrD-like_C"/>
</dbReference>
<dbReference type="Proteomes" id="UP000442694">
    <property type="component" value="Unassembled WGS sequence"/>
</dbReference>
<dbReference type="Pfam" id="PF00580">
    <property type="entry name" value="UvrD-helicase"/>
    <property type="match status" value="1"/>
</dbReference>
<gene>
    <name evidence="11" type="ORF">GCL57_01905</name>
</gene>
<dbReference type="Pfam" id="PF13361">
    <property type="entry name" value="UvrD_C"/>
    <property type="match status" value="1"/>
</dbReference>
<dbReference type="GO" id="GO:0005829">
    <property type="term" value="C:cytosol"/>
    <property type="evidence" value="ECO:0007669"/>
    <property type="project" value="TreeGrafter"/>
</dbReference>
<evidence type="ECO:0000313" key="12">
    <source>
        <dbReference type="Proteomes" id="UP000442694"/>
    </source>
</evidence>
<keyword evidence="2 9" id="KW-0378">Hydrolase</keyword>
<dbReference type="PROSITE" id="PS51198">
    <property type="entry name" value="UVRD_HELICASE_ATP_BIND"/>
    <property type="match status" value="1"/>
</dbReference>
<sequence length="1135" mass="133366">MAELTIEQKQCIEFYPHKKDLQKHLIIEAGAGAGKTQVLTERIYWLLHHKNPNIQISPAKIFVVTFSKDASFEIAERVEKVLRNENLKEDLFPLIHISTIDSFFAELVQCIYPTWWGNHIKNSESKYMPPKLQLIHENIVCQELNITLSNFFKNNTFSEYEKSATIDFILSGGFKKGFKKNKGTLENLLSTMCSDCFLAATENEIRIAAKNIHPATLFLLLKMHNIARLQYEKRLQKGELTYADRTVFLKENLKNNIPIQIQELIVDEYQDTNHIQHAILFHLVQECQARMLVVGDPKQSIYGFRNASVDVFQSIKNDNHWKHIELKKNFRSVPLLLYEINKLSNITFSWQNPFFPNSFKDSYFYKEALHKFIADNPLEVGLKNLPSENKNDVYKSQLQSPSVFIVTASLLPDRFSSDEKKDSYSENKIKLKDYALTKFVTHLKRFKEERSEKWSEYVFLCESNKDALSVTDKLREIGVPVKCNAKNQDDNNDSPELNVALALAKLLAFEGDSFDLYEIMQSSLSPYSHESIEEYFKELKFKNLTENKILNLIEKYRHIAKENFFKAWQLLRWEIVELHEDTQLKFAASVFCAKMDSFAKSLNNKLASPSFQMLLKNKISIILNNLNEAEKLDNFNKFLLPESIDKWDIENTENKIENKEDALEVKTVHGAKGLQWNVVCFLPKFGSSKSFGKFTTSQSSKYLDISWLQDDDDSLSIMQRIQNLNFLENDHESEYKKNGALNKIHWFAKLRNHIEQDFERQRVFYTAFTRAKKNLILFQPMRQKEKGLRDDFHFLKSTDLPFQKYLEEDVYLRYLDQHFFLRSPEKPKGKGSRSLPALIPPEPWYQDGEETPNQFVSKCENIAFYDYGPQFLHSFHKKQKIITKSNPFYEINFTLGPKIAAQTIENKYDFIHNEEQLNSDEIELDHSEEKLNSFKKENIKEILNKLKTQRSKIYKGILYHAAVENRKARKSSIQFLLEKSAYQTFHELEIWSKKENHLHFLNSSRNILDFLALYEIKKFSDFSFENIYDFSTKNSINFTEFIANQEIDIAVVLIVDFKTGKKKPEHLTQVHNYMNIINNFSLKRIDVNSDKKRQYLIMSALCYTKNVDERDETYWEEMNLPKYQFESGESFYLFK</sequence>
<evidence type="ECO:0000256" key="1">
    <source>
        <dbReference type="ARBA" id="ARBA00022741"/>
    </source>
</evidence>
<evidence type="ECO:0000256" key="5">
    <source>
        <dbReference type="ARBA" id="ARBA00023235"/>
    </source>
</evidence>
<protein>
    <recommendedName>
        <fullName evidence="7">DNA 3'-5' helicase</fullName>
        <ecNumber evidence="7">5.6.2.4</ecNumber>
    </recommendedName>
</protein>
<dbReference type="EMBL" id="WFLN01000004">
    <property type="protein sequence ID" value="KAB8033481.1"/>
    <property type="molecule type" value="Genomic_DNA"/>
</dbReference>
<dbReference type="AlphaFoldDB" id="A0A833JF07"/>
<dbReference type="GO" id="GO:0016787">
    <property type="term" value="F:hydrolase activity"/>
    <property type="evidence" value="ECO:0007669"/>
    <property type="project" value="UniProtKB-UniRule"/>
</dbReference>
<dbReference type="SUPFAM" id="SSF52540">
    <property type="entry name" value="P-loop containing nucleoside triphosphate hydrolases"/>
    <property type="match status" value="1"/>
</dbReference>
<evidence type="ECO:0000256" key="7">
    <source>
        <dbReference type="ARBA" id="ARBA00034808"/>
    </source>
</evidence>
<evidence type="ECO:0000256" key="9">
    <source>
        <dbReference type="PROSITE-ProRule" id="PRU00560"/>
    </source>
</evidence>
<dbReference type="PANTHER" id="PTHR11070">
    <property type="entry name" value="UVRD / RECB / PCRA DNA HELICASE FAMILY MEMBER"/>
    <property type="match status" value="1"/>
</dbReference>
<keyword evidence="12" id="KW-1185">Reference proteome</keyword>
<dbReference type="EC" id="5.6.2.4" evidence="7"/>
<feature type="binding site" evidence="9">
    <location>
        <begin position="29"/>
        <end position="36"/>
    </location>
    <ligand>
        <name>ATP</name>
        <dbReference type="ChEBI" id="CHEBI:30616"/>
    </ligand>
</feature>
<evidence type="ECO:0000259" key="10">
    <source>
        <dbReference type="PROSITE" id="PS51198"/>
    </source>
</evidence>
<keyword evidence="3 9" id="KW-0347">Helicase</keyword>
<evidence type="ECO:0000256" key="6">
    <source>
        <dbReference type="ARBA" id="ARBA00034617"/>
    </source>
</evidence>
<feature type="domain" description="UvrD-like helicase ATP-binding" evidence="10">
    <location>
        <begin position="8"/>
        <end position="333"/>
    </location>
</feature>
<comment type="catalytic activity">
    <reaction evidence="8">
        <text>ATP + H2O = ADP + phosphate + H(+)</text>
        <dbReference type="Rhea" id="RHEA:13065"/>
        <dbReference type="ChEBI" id="CHEBI:15377"/>
        <dbReference type="ChEBI" id="CHEBI:15378"/>
        <dbReference type="ChEBI" id="CHEBI:30616"/>
        <dbReference type="ChEBI" id="CHEBI:43474"/>
        <dbReference type="ChEBI" id="CHEBI:456216"/>
        <dbReference type="EC" id="5.6.2.4"/>
    </reaction>
</comment>
<name>A0A833JF07_9BACT</name>
<proteinExistence type="predicted"/>
<keyword evidence="1 9" id="KW-0547">Nucleotide-binding</keyword>
<reference evidence="11 12" key="1">
    <citation type="submission" date="2019-10" db="EMBL/GenBank/DDBJ databases">
        <title>New genus of Silvanigrellaceae.</title>
        <authorList>
            <person name="Pitt A."/>
            <person name="Hahn M.W."/>
        </authorList>
    </citation>
    <scope>NUCLEOTIDE SEQUENCE [LARGE SCALE GENOMIC DNA]</scope>
    <source>
        <strain evidence="11 12">33A1-SZDP</strain>
    </source>
</reference>
<evidence type="ECO:0000256" key="3">
    <source>
        <dbReference type="ARBA" id="ARBA00022806"/>
    </source>
</evidence>
<dbReference type="InterPro" id="IPR027417">
    <property type="entry name" value="P-loop_NTPase"/>
</dbReference>
<dbReference type="RefSeq" id="WP_152211567.1">
    <property type="nucleotide sequence ID" value="NZ_WFLN01000004.1"/>
</dbReference>
<accession>A0A833JF07</accession>
<dbReference type="InterPro" id="IPR000212">
    <property type="entry name" value="DNA_helicase_UvrD/REP"/>
</dbReference>
<comment type="catalytic activity">
    <reaction evidence="6">
        <text>Couples ATP hydrolysis with the unwinding of duplex DNA by translocating in the 3'-5' direction.</text>
        <dbReference type="EC" id="5.6.2.4"/>
    </reaction>
</comment>